<dbReference type="STRING" id="49390.A0A068TWV1"/>
<dbReference type="SUPFAM" id="SSF81338">
    <property type="entry name" value="Aquaporin-like"/>
    <property type="match status" value="1"/>
</dbReference>
<evidence type="ECO:0000256" key="3">
    <source>
        <dbReference type="ARBA" id="ARBA00022989"/>
    </source>
</evidence>
<evidence type="ECO:0000256" key="1">
    <source>
        <dbReference type="ARBA" id="ARBA00004141"/>
    </source>
</evidence>
<dbReference type="InterPro" id="IPR034294">
    <property type="entry name" value="Aquaporin_transptr"/>
</dbReference>
<evidence type="ECO:0000256" key="2">
    <source>
        <dbReference type="ARBA" id="ARBA00022692"/>
    </source>
</evidence>
<comment type="subcellular location">
    <subcellularLocation>
        <location evidence="1">Membrane</location>
        <topology evidence="1">Multi-pass membrane protein</topology>
    </subcellularLocation>
</comment>
<gene>
    <name evidence="7" type="ORF">GSCOC_T00032839001</name>
</gene>
<dbReference type="OrthoDB" id="3222at2759"/>
<reference evidence="8" key="1">
    <citation type="journal article" date="2014" name="Science">
        <title>The coffee genome provides insight into the convergent evolution of caffeine biosynthesis.</title>
        <authorList>
            <person name="Denoeud F."/>
            <person name="Carretero-Paulet L."/>
            <person name="Dereeper A."/>
            <person name="Droc G."/>
            <person name="Guyot R."/>
            <person name="Pietrella M."/>
            <person name="Zheng C."/>
            <person name="Alberti A."/>
            <person name="Anthony F."/>
            <person name="Aprea G."/>
            <person name="Aury J.M."/>
            <person name="Bento P."/>
            <person name="Bernard M."/>
            <person name="Bocs S."/>
            <person name="Campa C."/>
            <person name="Cenci A."/>
            <person name="Combes M.C."/>
            <person name="Crouzillat D."/>
            <person name="Da Silva C."/>
            <person name="Daddiego L."/>
            <person name="De Bellis F."/>
            <person name="Dussert S."/>
            <person name="Garsmeur O."/>
            <person name="Gayraud T."/>
            <person name="Guignon V."/>
            <person name="Jahn K."/>
            <person name="Jamilloux V."/>
            <person name="Joet T."/>
            <person name="Labadie K."/>
            <person name="Lan T."/>
            <person name="Leclercq J."/>
            <person name="Lepelley M."/>
            <person name="Leroy T."/>
            <person name="Li L.T."/>
            <person name="Librado P."/>
            <person name="Lopez L."/>
            <person name="Munoz A."/>
            <person name="Noel B."/>
            <person name="Pallavicini A."/>
            <person name="Perrotta G."/>
            <person name="Poncet V."/>
            <person name="Pot D."/>
            <person name="Priyono X."/>
            <person name="Rigoreau M."/>
            <person name="Rouard M."/>
            <person name="Rozas J."/>
            <person name="Tranchant-Dubreuil C."/>
            <person name="VanBuren R."/>
            <person name="Zhang Q."/>
            <person name="Andrade A.C."/>
            <person name="Argout X."/>
            <person name="Bertrand B."/>
            <person name="de Kochko A."/>
            <person name="Graziosi G."/>
            <person name="Henry R.J."/>
            <person name="Jayarama X."/>
            <person name="Ming R."/>
            <person name="Nagai C."/>
            <person name="Rounsley S."/>
            <person name="Sankoff D."/>
            <person name="Giuliano G."/>
            <person name="Albert V.A."/>
            <person name="Wincker P."/>
            <person name="Lashermes P."/>
        </authorList>
    </citation>
    <scope>NUCLEOTIDE SEQUENCE [LARGE SCALE GENOMIC DNA]</scope>
    <source>
        <strain evidence="8">cv. DH200-94</strain>
    </source>
</reference>
<keyword evidence="4 6" id="KW-0472">Membrane</keyword>
<accession>A0A068TWV1</accession>
<sequence>MSEKEIAALEEGNASGFPYKSNEKNYFLWDEVQPEMVEILFIFEQNASYILFCTNYFHPVSQIGELAGIAIGMTILINVLVAGPVSGASMNPARSIGPAIIMNEYKGLWIYIAGPLLGTIAGAFTYNLIRFTEKPLQELTKSSTFMKSVSRART</sequence>
<protein>
    <submittedName>
        <fullName evidence="7">Uncharacterized protein</fullName>
    </submittedName>
</protein>
<comment type="similarity">
    <text evidence="5">Belongs to the MIP/aquaporin (TC 1.A.8) family.</text>
</comment>
<dbReference type="AlphaFoldDB" id="A0A068TWV1"/>
<dbReference type="PANTHER" id="PTHR45724">
    <property type="entry name" value="AQUAPORIN NIP2-1"/>
    <property type="match status" value="1"/>
</dbReference>
<feature type="transmembrane region" description="Helical" evidence="6">
    <location>
        <begin position="108"/>
        <end position="129"/>
    </location>
</feature>
<keyword evidence="8" id="KW-1185">Reference proteome</keyword>
<keyword evidence="2 5" id="KW-0812">Transmembrane</keyword>
<keyword evidence="3 6" id="KW-1133">Transmembrane helix</keyword>
<dbReference type="Gene3D" id="1.20.1080.10">
    <property type="entry name" value="Glycerol uptake facilitator protein"/>
    <property type="match status" value="1"/>
</dbReference>
<dbReference type="InParanoid" id="A0A068TWV1"/>
<dbReference type="PANTHER" id="PTHR45724:SF23">
    <property type="entry name" value="AQUAPORIN NIP4-1-RELATED"/>
    <property type="match status" value="1"/>
</dbReference>
<dbReference type="Gramene" id="CDP00765">
    <property type="protein sequence ID" value="CDP00765"/>
    <property type="gene ID" value="GSCOC_T00032839001"/>
</dbReference>
<dbReference type="GO" id="GO:0015267">
    <property type="term" value="F:channel activity"/>
    <property type="evidence" value="ECO:0007669"/>
    <property type="project" value="InterPro"/>
</dbReference>
<dbReference type="Proteomes" id="UP000295252">
    <property type="component" value="Chromosome III"/>
</dbReference>
<dbReference type="PRINTS" id="PR00783">
    <property type="entry name" value="MINTRINSICP"/>
</dbReference>
<dbReference type="InterPro" id="IPR023271">
    <property type="entry name" value="Aquaporin-like"/>
</dbReference>
<evidence type="ECO:0000313" key="8">
    <source>
        <dbReference type="Proteomes" id="UP000295252"/>
    </source>
</evidence>
<proteinExistence type="inferred from homology"/>
<evidence type="ECO:0000256" key="4">
    <source>
        <dbReference type="ARBA" id="ARBA00023136"/>
    </source>
</evidence>
<dbReference type="InterPro" id="IPR000425">
    <property type="entry name" value="MIP"/>
</dbReference>
<dbReference type="GO" id="GO:0016020">
    <property type="term" value="C:membrane"/>
    <property type="evidence" value="ECO:0007669"/>
    <property type="project" value="UniProtKB-SubCell"/>
</dbReference>
<dbReference type="EMBL" id="HG739089">
    <property type="protein sequence ID" value="CDP00765.1"/>
    <property type="molecule type" value="Genomic_DNA"/>
</dbReference>
<organism evidence="7 8">
    <name type="scientific">Coffea canephora</name>
    <name type="common">Robusta coffee</name>
    <dbReference type="NCBI Taxonomy" id="49390"/>
    <lineage>
        <taxon>Eukaryota</taxon>
        <taxon>Viridiplantae</taxon>
        <taxon>Streptophyta</taxon>
        <taxon>Embryophyta</taxon>
        <taxon>Tracheophyta</taxon>
        <taxon>Spermatophyta</taxon>
        <taxon>Magnoliopsida</taxon>
        <taxon>eudicotyledons</taxon>
        <taxon>Gunneridae</taxon>
        <taxon>Pentapetalae</taxon>
        <taxon>asterids</taxon>
        <taxon>lamiids</taxon>
        <taxon>Gentianales</taxon>
        <taxon>Rubiaceae</taxon>
        <taxon>Ixoroideae</taxon>
        <taxon>Gardenieae complex</taxon>
        <taxon>Bertiereae - Coffeeae clade</taxon>
        <taxon>Coffeeae</taxon>
        <taxon>Coffea</taxon>
    </lineage>
</organism>
<name>A0A068TWV1_COFCA</name>
<dbReference type="Pfam" id="PF00230">
    <property type="entry name" value="MIP"/>
    <property type="match status" value="1"/>
</dbReference>
<feature type="transmembrane region" description="Helical" evidence="6">
    <location>
        <begin position="66"/>
        <end position="88"/>
    </location>
</feature>
<dbReference type="PhylomeDB" id="A0A068TWV1"/>
<evidence type="ECO:0000256" key="6">
    <source>
        <dbReference type="SAM" id="Phobius"/>
    </source>
</evidence>
<keyword evidence="5" id="KW-0813">Transport</keyword>
<evidence type="ECO:0000313" key="7">
    <source>
        <dbReference type="EMBL" id="CDP00765.1"/>
    </source>
</evidence>
<evidence type="ECO:0000256" key="5">
    <source>
        <dbReference type="RuleBase" id="RU000477"/>
    </source>
</evidence>